<evidence type="ECO:0000313" key="1">
    <source>
        <dbReference type="EMBL" id="SFF22547.1"/>
    </source>
</evidence>
<dbReference type="PANTHER" id="PTHR17985">
    <property type="entry name" value="SER/THR-RICH PROTEIN T10 IN DGCR REGION"/>
    <property type="match status" value="1"/>
</dbReference>
<dbReference type="OrthoDB" id="4380123at2"/>
<dbReference type="Pfam" id="PF05742">
    <property type="entry name" value="TANGO2"/>
    <property type="match status" value="1"/>
</dbReference>
<dbReference type="STRING" id="1076937.SAMN04488120_10135"/>
<reference evidence="1 2" key="1">
    <citation type="submission" date="2016-10" db="EMBL/GenBank/DDBJ databases">
        <authorList>
            <person name="de Groot N.N."/>
        </authorList>
    </citation>
    <scope>NUCLEOTIDE SEQUENCE [LARGE SCALE GENOMIC DNA]</scope>
    <source>
        <strain evidence="1 2">DSM 23609</strain>
    </source>
</reference>
<name>A0A1I2H0M9_9GAMM</name>
<protein>
    <submittedName>
        <fullName evidence="1">Uncharacterized conserved protein, contains NRDE domain</fullName>
    </submittedName>
</protein>
<dbReference type="EMBL" id="FOOC01000001">
    <property type="protein sequence ID" value="SFF22547.1"/>
    <property type="molecule type" value="Genomic_DNA"/>
</dbReference>
<sequence length="258" mass="28125">MCLIAVALDAHPRYPLVIAANRDEFHDRPAAPADWWPGTASVFGGRDLLKGGSWLALARDRRWAVVTNVRRMIPPDPKAPSRGALVADYVSREDDPADYVARLGASATAHPGFNLLVGVGSRAHYATNHPRYRTAALSAGIHAVSNASLDTPWPKLVRLRAALQRWCAERCDDFTPLFAALADSRPAPDEALPDTGVGLETERFLSPPFIRGDRYGTRASTVLAMRADGRVRFWERRFGPLGRASGETQCELCLAAGT</sequence>
<organism evidence="1 2">
    <name type="scientific">Fontimonas thermophila</name>
    <dbReference type="NCBI Taxonomy" id="1076937"/>
    <lineage>
        <taxon>Bacteria</taxon>
        <taxon>Pseudomonadati</taxon>
        <taxon>Pseudomonadota</taxon>
        <taxon>Gammaproteobacteria</taxon>
        <taxon>Nevskiales</taxon>
        <taxon>Nevskiaceae</taxon>
        <taxon>Fontimonas</taxon>
    </lineage>
</organism>
<dbReference type="PANTHER" id="PTHR17985:SF8">
    <property type="entry name" value="TRANSPORT AND GOLGI ORGANIZATION PROTEIN 2 HOMOLOG"/>
    <property type="match status" value="1"/>
</dbReference>
<evidence type="ECO:0000313" key="2">
    <source>
        <dbReference type="Proteomes" id="UP000199771"/>
    </source>
</evidence>
<keyword evidence="2" id="KW-1185">Reference proteome</keyword>
<dbReference type="AlphaFoldDB" id="A0A1I2H0M9"/>
<dbReference type="Proteomes" id="UP000199771">
    <property type="component" value="Unassembled WGS sequence"/>
</dbReference>
<gene>
    <name evidence="1" type="ORF">SAMN04488120_10135</name>
</gene>
<dbReference type="InterPro" id="IPR008551">
    <property type="entry name" value="TANGO2"/>
</dbReference>
<proteinExistence type="predicted"/>
<dbReference type="RefSeq" id="WP_091529762.1">
    <property type="nucleotide sequence ID" value="NZ_FOOC01000001.1"/>
</dbReference>
<accession>A0A1I2H0M9</accession>